<dbReference type="RefSeq" id="WP_311388280.1">
    <property type="nucleotide sequence ID" value="NZ_JAVRHU010000003.1"/>
</dbReference>
<dbReference type="EMBL" id="JAVRHU010000003">
    <property type="protein sequence ID" value="MDT0622537.1"/>
    <property type="molecule type" value="Genomic_DNA"/>
</dbReference>
<proteinExistence type="predicted"/>
<name>A0ABU3BK45_9FLAO</name>
<dbReference type="InterPro" id="IPR013783">
    <property type="entry name" value="Ig-like_fold"/>
</dbReference>
<feature type="domain" description="SD-repeat containing protein B" evidence="6">
    <location>
        <begin position="828"/>
        <end position="934"/>
    </location>
</feature>
<accession>A0ABU3BK45</accession>
<feature type="signal peptide" evidence="5">
    <location>
        <begin position="1"/>
        <end position="25"/>
    </location>
</feature>
<dbReference type="Gene3D" id="2.60.40.10">
    <property type="entry name" value="Immunoglobulins"/>
    <property type="match status" value="1"/>
</dbReference>
<evidence type="ECO:0000259" key="6">
    <source>
        <dbReference type="Pfam" id="PF17210"/>
    </source>
</evidence>
<comment type="subcellular location">
    <subcellularLocation>
        <location evidence="1">Secreted</location>
    </subcellularLocation>
</comment>
<protein>
    <submittedName>
        <fullName evidence="7">SdrD B-like domain-containing protein</fullName>
    </submittedName>
</protein>
<keyword evidence="8" id="KW-1185">Reference proteome</keyword>
<evidence type="ECO:0000256" key="2">
    <source>
        <dbReference type="ARBA" id="ARBA00022525"/>
    </source>
</evidence>
<evidence type="ECO:0000256" key="4">
    <source>
        <dbReference type="SAM" id="MobiDB-lite"/>
    </source>
</evidence>
<comment type="caution">
    <text evidence="7">The sequence shown here is derived from an EMBL/GenBank/DDBJ whole genome shotgun (WGS) entry which is preliminary data.</text>
</comment>
<dbReference type="SUPFAM" id="SSF117074">
    <property type="entry name" value="Hypothetical protein PA1324"/>
    <property type="match status" value="1"/>
</dbReference>
<evidence type="ECO:0000256" key="1">
    <source>
        <dbReference type="ARBA" id="ARBA00004613"/>
    </source>
</evidence>
<sequence>MKNNYFFKVLVLTLSICFLSFAPKADDKTLDVVKVNTNSETNYNDSASSSFNEEMNCYVEMPTLSQNGSCVQASALPNSFGDDVEFMWAENVNGSIQARTPWSQNTALSYCPPSSGDFRLCARTAGCSDIYETEDIHLSAQCGSIDGIYIYDQSTDQAVLGPISNGQEIDVNSLPNHYYLVADTSGGIGSVFLTVDDTSITENTPPFTFPAGANNGSNWEPNLGNISVDASAYLEDSRNGGLCDTLHVTFVLIDDNGINPPTVPNCDAGDLIWTNDVSVNNDGSVNADVRFINGGNYTIPGPYPAALSGPSTVSINEAISWDGYSNRVNVYQEFEQWRIVFLKNGAVQYSSQLTGDPADNVASAEWIGALDQNINLPNGADQIILAHIEDSQYGDGSRASANSVVPSSICISVEGVTIEPPTVPTCDAGDFIWTNDVTVNSNGSVNADVRFINGGNFVVPGPYPEELSGPSTVNINEAISWDGYANRVNVNQEFEQWRIVFLKNGVVQYSSQLTEDTPDLVASGEWIGALDQNIELPNGADQIILAHIEDGEYGDGSRSSSNSVVPSSICISAEAICDLTVDAGDAIEVCEDETVELTATAENANVCEGGCEYPIIESVRCNNSNMAEIWISNAGQDHFNTTLNSSFEVLDNGVATYSSRVSNGTDILDVSLTFSGRTTTPPTGSPKLGCDTGNTSDYVYWTSTSGTIVSQQHGTFQVSRMGEAFQLGLGGDVTREGFGASGWLTITGGDGYYERGDINIKLGECNPIGGDSTVEYVWTTEDGNIVGDPNQNTITVDQSGTYKVVAKDCKDCEAEDEVVVNLLEKVVIGNFVWVDVNENGLQDDGATGVNGVNVTLFQANGTEVASTTTANDPNSGDAGYYEFEVCQESGDYYIVFDNIPDGFEITDQNVGGDDAVDSDINPNGRTDDFTITTEDD</sequence>
<keyword evidence="2" id="KW-0964">Secreted</keyword>
<evidence type="ECO:0000313" key="8">
    <source>
        <dbReference type="Proteomes" id="UP001250662"/>
    </source>
</evidence>
<keyword evidence="3 5" id="KW-0732">Signal</keyword>
<evidence type="ECO:0000313" key="7">
    <source>
        <dbReference type="EMBL" id="MDT0622537.1"/>
    </source>
</evidence>
<dbReference type="InterPro" id="IPR033764">
    <property type="entry name" value="Sdr_B"/>
</dbReference>
<dbReference type="Pfam" id="PF17210">
    <property type="entry name" value="SdrD_B"/>
    <property type="match status" value="1"/>
</dbReference>
<reference evidence="7 8" key="1">
    <citation type="submission" date="2023-09" db="EMBL/GenBank/DDBJ databases">
        <authorList>
            <person name="Rey-Velasco X."/>
        </authorList>
    </citation>
    <scope>NUCLEOTIDE SEQUENCE [LARGE SCALE GENOMIC DNA]</scope>
    <source>
        <strain evidence="7 8">P007</strain>
    </source>
</reference>
<feature type="non-terminal residue" evidence="7">
    <location>
        <position position="936"/>
    </location>
</feature>
<feature type="compositionally biased region" description="Polar residues" evidence="4">
    <location>
        <begin position="920"/>
        <end position="936"/>
    </location>
</feature>
<organism evidence="7 8">
    <name type="scientific">Croceitalea vernalis</name>
    <dbReference type="NCBI Taxonomy" id="3075599"/>
    <lineage>
        <taxon>Bacteria</taxon>
        <taxon>Pseudomonadati</taxon>
        <taxon>Bacteroidota</taxon>
        <taxon>Flavobacteriia</taxon>
        <taxon>Flavobacteriales</taxon>
        <taxon>Flavobacteriaceae</taxon>
        <taxon>Croceitalea</taxon>
    </lineage>
</organism>
<evidence type="ECO:0000256" key="3">
    <source>
        <dbReference type="ARBA" id="ARBA00022729"/>
    </source>
</evidence>
<feature type="region of interest" description="Disordered" evidence="4">
    <location>
        <begin position="913"/>
        <end position="936"/>
    </location>
</feature>
<dbReference type="Proteomes" id="UP001250662">
    <property type="component" value="Unassembled WGS sequence"/>
</dbReference>
<gene>
    <name evidence="7" type="ORF">RM520_12970</name>
</gene>
<evidence type="ECO:0000256" key="5">
    <source>
        <dbReference type="SAM" id="SignalP"/>
    </source>
</evidence>
<feature type="chain" id="PRO_5045920945" evidence="5">
    <location>
        <begin position="26"/>
        <end position="936"/>
    </location>
</feature>